<reference evidence="1 3" key="2">
    <citation type="journal article" date="2018" name="Plant J.">
        <title>The Physcomitrella patens chromosome-scale assembly reveals moss genome structure and evolution.</title>
        <authorList>
            <person name="Lang D."/>
            <person name="Ullrich K.K."/>
            <person name="Murat F."/>
            <person name="Fuchs J."/>
            <person name="Jenkins J."/>
            <person name="Haas F.B."/>
            <person name="Piednoel M."/>
            <person name="Gundlach H."/>
            <person name="Van Bel M."/>
            <person name="Meyberg R."/>
            <person name="Vives C."/>
            <person name="Morata J."/>
            <person name="Symeonidi A."/>
            <person name="Hiss M."/>
            <person name="Muchero W."/>
            <person name="Kamisugi Y."/>
            <person name="Saleh O."/>
            <person name="Blanc G."/>
            <person name="Decker E.L."/>
            <person name="van Gessel N."/>
            <person name="Grimwood J."/>
            <person name="Hayes R.D."/>
            <person name="Graham S.W."/>
            <person name="Gunter L.E."/>
            <person name="McDaniel S.F."/>
            <person name="Hoernstein S.N.W."/>
            <person name="Larsson A."/>
            <person name="Li F.W."/>
            <person name="Perroud P.F."/>
            <person name="Phillips J."/>
            <person name="Ranjan P."/>
            <person name="Rokshar D.S."/>
            <person name="Rothfels C.J."/>
            <person name="Schneider L."/>
            <person name="Shu S."/>
            <person name="Stevenson D.W."/>
            <person name="Thummler F."/>
            <person name="Tillich M."/>
            <person name="Villarreal Aguilar J.C."/>
            <person name="Widiez T."/>
            <person name="Wong G.K."/>
            <person name="Wymore A."/>
            <person name="Zhang Y."/>
            <person name="Zimmer A.D."/>
            <person name="Quatrano R.S."/>
            <person name="Mayer K.F.X."/>
            <person name="Goodstein D."/>
            <person name="Casacuberta J.M."/>
            <person name="Vandepoele K."/>
            <person name="Reski R."/>
            <person name="Cuming A.C."/>
            <person name="Tuskan G.A."/>
            <person name="Maumus F."/>
            <person name="Salse J."/>
            <person name="Schmutz J."/>
            <person name="Rensing S.A."/>
        </authorList>
    </citation>
    <scope>NUCLEOTIDE SEQUENCE [LARGE SCALE GENOMIC DNA]</scope>
    <source>
        <strain evidence="2 3">cv. Gransden 2004</strain>
    </source>
</reference>
<proteinExistence type="predicted"/>
<keyword evidence="3" id="KW-1185">Reference proteome</keyword>
<dbReference type="Proteomes" id="UP000006727">
    <property type="component" value="Chromosome 22"/>
</dbReference>
<evidence type="ECO:0000313" key="2">
    <source>
        <dbReference type="EnsemblPlants" id="PAC:32905116.CDS.1"/>
    </source>
</evidence>
<accession>A9TNS2</accession>
<evidence type="ECO:0000313" key="3">
    <source>
        <dbReference type="Proteomes" id="UP000006727"/>
    </source>
</evidence>
<organism evidence="1">
    <name type="scientific">Physcomitrium patens</name>
    <name type="common">Spreading-leaved earth moss</name>
    <name type="synonym">Physcomitrella patens</name>
    <dbReference type="NCBI Taxonomy" id="3218"/>
    <lineage>
        <taxon>Eukaryota</taxon>
        <taxon>Viridiplantae</taxon>
        <taxon>Streptophyta</taxon>
        <taxon>Embryophyta</taxon>
        <taxon>Bryophyta</taxon>
        <taxon>Bryophytina</taxon>
        <taxon>Bryopsida</taxon>
        <taxon>Funariidae</taxon>
        <taxon>Funariales</taxon>
        <taxon>Funariaceae</taxon>
        <taxon>Physcomitrium</taxon>
    </lineage>
</organism>
<name>A9TNS2_PHYPA</name>
<dbReference type="HOGENOM" id="CLU_1996504_0_0_1"/>
<gene>
    <name evidence="1" type="ORF">PHYPA_026701</name>
</gene>
<protein>
    <submittedName>
        <fullName evidence="1 2">Uncharacterized protein</fullName>
    </submittedName>
</protein>
<dbReference type="EnsemblPlants" id="Pp3c22_4300V3.1">
    <property type="protein sequence ID" value="PAC:32905116.CDS.1"/>
    <property type="gene ID" value="Pp3c22_4300"/>
</dbReference>
<sequence length="125" mass="13529">MTMLMVHFQQHPVSDLDSAIGSSPRLGWNSLSFNSQTRPSGLPDITPPDHNCLGPDCPICKNSRDPSTMGSLLTAGVHSKHSAVELKFVPATFNSAKFLGGIVFHSHSLIDFVNCPRACRRSNSP</sequence>
<dbReference type="Gramene" id="Pp3c22_4300V3.1">
    <property type="protein sequence ID" value="PAC:32905116.CDS.1"/>
    <property type="gene ID" value="Pp3c22_4300"/>
</dbReference>
<reference evidence="1 3" key="1">
    <citation type="journal article" date="2008" name="Science">
        <title>The Physcomitrella genome reveals evolutionary insights into the conquest of land by plants.</title>
        <authorList>
            <person name="Rensing S."/>
            <person name="Lang D."/>
            <person name="Zimmer A."/>
            <person name="Terry A."/>
            <person name="Salamov A."/>
            <person name="Shapiro H."/>
            <person name="Nishiyama T."/>
            <person name="Perroud P.-F."/>
            <person name="Lindquist E."/>
            <person name="Kamisugi Y."/>
            <person name="Tanahashi T."/>
            <person name="Sakakibara K."/>
            <person name="Fujita T."/>
            <person name="Oishi K."/>
            <person name="Shin-I T."/>
            <person name="Kuroki Y."/>
            <person name="Toyoda A."/>
            <person name="Suzuki Y."/>
            <person name="Hashimoto A."/>
            <person name="Yamaguchi K."/>
            <person name="Sugano A."/>
            <person name="Kohara Y."/>
            <person name="Fujiyama A."/>
            <person name="Anterola A."/>
            <person name="Aoki S."/>
            <person name="Ashton N."/>
            <person name="Barbazuk W.B."/>
            <person name="Barker E."/>
            <person name="Bennetzen J."/>
            <person name="Bezanilla M."/>
            <person name="Blankenship R."/>
            <person name="Cho S.H."/>
            <person name="Dutcher S."/>
            <person name="Estelle M."/>
            <person name="Fawcett J.A."/>
            <person name="Gundlach H."/>
            <person name="Hanada K."/>
            <person name="Heyl A."/>
            <person name="Hicks K.A."/>
            <person name="Hugh J."/>
            <person name="Lohr M."/>
            <person name="Mayer K."/>
            <person name="Melkozernov A."/>
            <person name="Murata T."/>
            <person name="Nelson D."/>
            <person name="Pils B."/>
            <person name="Prigge M."/>
            <person name="Reiss B."/>
            <person name="Renner T."/>
            <person name="Rombauts S."/>
            <person name="Rushton P."/>
            <person name="Sanderfoot A."/>
            <person name="Schween G."/>
            <person name="Shiu S.-H."/>
            <person name="Stueber K."/>
            <person name="Theodoulou F.L."/>
            <person name="Tu H."/>
            <person name="Van de Peer Y."/>
            <person name="Verrier P.J."/>
            <person name="Waters E."/>
            <person name="Wood A."/>
            <person name="Yang L."/>
            <person name="Cove D."/>
            <person name="Cuming A."/>
            <person name="Hasebe M."/>
            <person name="Lucas S."/>
            <person name="Mishler D.B."/>
            <person name="Reski R."/>
            <person name="Grigoriev I."/>
            <person name="Quatrano R.S."/>
            <person name="Boore J.L."/>
        </authorList>
    </citation>
    <scope>NUCLEOTIDE SEQUENCE [LARGE SCALE GENOMIC DNA]</scope>
    <source>
        <strain evidence="2 3">cv. Gransden 2004</strain>
    </source>
</reference>
<dbReference type="InParanoid" id="A9TNS2"/>
<dbReference type="EMBL" id="ABEU02000022">
    <property type="protein sequence ID" value="PNR30385.1"/>
    <property type="molecule type" value="Genomic_DNA"/>
</dbReference>
<evidence type="ECO:0000313" key="1">
    <source>
        <dbReference type="EMBL" id="PNR30385.1"/>
    </source>
</evidence>
<dbReference type="AlphaFoldDB" id="A9TNS2"/>
<reference evidence="2" key="3">
    <citation type="submission" date="2020-12" db="UniProtKB">
        <authorList>
            <consortium name="EnsemblPlants"/>
        </authorList>
    </citation>
    <scope>IDENTIFICATION</scope>
</reference>
<dbReference type="PaxDb" id="3218-PP1S275_54V6.1"/>